<comment type="caution">
    <text evidence="1">The sequence shown here is derived from an EMBL/GenBank/DDBJ whole genome shotgun (WGS) entry which is preliminary data.</text>
</comment>
<reference evidence="1 2" key="1">
    <citation type="submission" date="2022-11" db="EMBL/GenBank/DDBJ databases">
        <title>Minimal conservation of predation-associated metabolite biosynthetic gene clusters underscores biosynthetic potential of Myxococcota including descriptions for ten novel species: Archangium lansinium sp. nov., Myxococcus landrumus sp. nov., Nannocystis bai.</title>
        <authorList>
            <person name="Ahearne A."/>
            <person name="Stevens C."/>
            <person name="Dowd S."/>
        </authorList>
    </citation>
    <scope>NUCLEOTIDE SEQUENCE [LARGE SCALE GENOMIC DNA]</scope>
    <source>
        <strain evidence="1 2">RJM3</strain>
    </source>
</reference>
<organism evidence="1 2">
    <name type="scientific">Polyangium mundeleinium</name>
    <dbReference type="NCBI Taxonomy" id="2995306"/>
    <lineage>
        <taxon>Bacteria</taxon>
        <taxon>Pseudomonadati</taxon>
        <taxon>Myxococcota</taxon>
        <taxon>Polyangia</taxon>
        <taxon>Polyangiales</taxon>
        <taxon>Polyangiaceae</taxon>
        <taxon>Polyangium</taxon>
    </lineage>
</organism>
<sequence>MSSGALDDFAGALDDLWSSRLAGKEADLASEVDDGRARRRAKVGGKVAVHACGWT</sequence>
<protein>
    <submittedName>
        <fullName evidence="1">Uncharacterized protein</fullName>
    </submittedName>
</protein>
<evidence type="ECO:0000313" key="1">
    <source>
        <dbReference type="EMBL" id="MDC0748942.1"/>
    </source>
</evidence>
<evidence type="ECO:0000313" key="2">
    <source>
        <dbReference type="Proteomes" id="UP001221411"/>
    </source>
</evidence>
<name>A0ABT5F629_9BACT</name>
<proteinExistence type="predicted"/>
<keyword evidence="2" id="KW-1185">Reference proteome</keyword>
<gene>
    <name evidence="1" type="ORF">POL67_46875</name>
</gene>
<accession>A0ABT5F629</accession>
<dbReference type="EMBL" id="JAQNDO010000001">
    <property type="protein sequence ID" value="MDC0748942.1"/>
    <property type="molecule type" value="Genomic_DNA"/>
</dbReference>
<dbReference type="RefSeq" id="WP_271928253.1">
    <property type="nucleotide sequence ID" value="NZ_JAQNDO010000001.1"/>
</dbReference>
<dbReference type="Proteomes" id="UP001221411">
    <property type="component" value="Unassembled WGS sequence"/>
</dbReference>